<dbReference type="Gene3D" id="3.40.630.30">
    <property type="match status" value="1"/>
</dbReference>
<dbReference type="GO" id="GO:0016740">
    <property type="term" value="F:transferase activity"/>
    <property type="evidence" value="ECO:0007669"/>
    <property type="project" value="UniProtKB-KW"/>
</dbReference>
<keyword evidence="2" id="KW-1185">Reference proteome</keyword>
<evidence type="ECO:0000313" key="2">
    <source>
        <dbReference type="Proteomes" id="UP000028523"/>
    </source>
</evidence>
<name>A0A084U3Q3_MALIO</name>
<reference evidence="1 2" key="1">
    <citation type="journal article" date="2014" name="PLoS ONE">
        <title>Reduction of Hydrogen Peroxide Accumulation and Toxicity by a Catalase from Mycoplasma iowae.</title>
        <authorList>
            <person name="Pritchard R.E."/>
            <person name="Prassinos A.J."/>
            <person name="Osborne J.D."/>
            <person name="Raviv Z."/>
            <person name="Balish M.F."/>
        </authorList>
    </citation>
    <scope>NUCLEOTIDE SEQUENCE [LARGE SCALE GENOMIC DNA]</scope>
    <source>
        <strain evidence="1 2">DK-CPA</strain>
    </source>
</reference>
<dbReference type="AlphaFoldDB" id="A0A084U3Q3"/>
<dbReference type="InterPro" id="IPR016181">
    <property type="entry name" value="Acyl_CoA_acyltransferase"/>
</dbReference>
<dbReference type="SUPFAM" id="SSF55729">
    <property type="entry name" value="Acyl-CoA N-acyltransferases (Nat)"/>
    <property type="match status" value="1"/>
</dbReference>
<gene>
    <name evidence="1" type="ORF">P271_435</name>
</gene>
<dbReference type="RefSeq" id="WP_004024544.1">
    <property type="nucleotide sequence ID" value="NZ_AWQU01000076.1"/>
</dbReference>
<dbReference type="Pfam" id="PF13527">
    <property type="entry name" value="Acetyltransf_9"/>
    <property type="match status" value="1"/>
</dbReference>
<dbReference type="GeneID" id="96866737"/>
<organism evidence="1 2">
    <name type="scientific">Malacoplasma iowae DK-CPA</name>
    <dbReference type="NCBI Taxonomy" id="1394179"/>
    <lineage>
        <taxon>Bacteria</taxon>
        <taxon>Bacillati</taxon>
        <taxon>Mycoplasmatota</taxon>
        <taxon>Mycoplasmoidales</taxon>
        <taxon>Mycoplasmoidaceae</taxon>
        <taxon>Malacoplasma</taxon>
    </lineage>
</organism>
<keyword evidence="1" id="KW-0808">Transferase</keyword>
<proteinExistence type="predicted"/>
<evidence type="ECO:0000313" key="1">
    <source>
        <dbReference type="EMBL" id="KFB07589.1"/>
    </source>
</evidence>
<accession>A0A084U3Q3</accession>
<protein>
    <submittedName>
        <fullName evidence="1">Acetyltransferase, GNAT family</fullName>
    </submittedName>
</protein>
<dbReference type="Proteomes" id="UP000028523">
    <property type="component" value="Unassembled WGS sequence"/>
</dbReference>
<dbReference type="EMBL" id="AWQU01000076">
    <property type="protein sequence ID" value="KFB07589.1"/>
    <property type="molecule type" value="Genomic_DNA"/>
</dbReference>
<sequence length="272" mass="33088">MEYKIKQLDEVNIDEAKKLYKEAFGDSDEFINYYFSSYSKNNLYYFWVDDNNKIVMMACLNKKRVYYNREKITAGFIVAVAVDKEMRGKKILTNNFQKWLDDISLMADYIFIQAYNWDVYKNFDFHPCCYKHKYQLRKDQILKPIEYKTNKDIDIELINEIYNQFLKINRIKNYTYRTTKESILYYKMLLSTGEKIYHTKKSYIVVSKDTIVDFAFTDLKDFIQLLSNFEDKLFIYSYILLDKRFFKDLSDKKIDAKIYKIKDFDLLFNETF</sequence>
<comment type="caution">
    <text evidence="1">The sequence shown here is derived from an EMBL/GenBank/DDBJ whole genome shotgun (WGS) entry which is preliminary data.</text>
</comment>